<dbReference type="SUPFAM" id="SSF63882">
    <property type="entry name" value="MoeA N-terminal region -like"/>
    <property type="match status" value="1"/>
</dbReference>
<evidence type="ECO:0000256" key="6">
    <source>
        <dbReference type="ARBA" id="ARBA00022679"/>
    </source>
</evidence>
<evidence type="ECO:0000256" key="11">
    <source>
        <dbReference type="RuleBase" id="RU365090"/>
    </source>
</evidence>
<keyword evidence="5 11" id="KW-0500">Molybdenum</keyword>
<dbReference type="GO" id="GO:0061599">
    <property type="term" value="F:molybdopterin molybdotransferase activity"/>
    <property type="evidence" value="ECO:0007669"/>
    <property type="project" value="UniProtKB-UniRule"/>
</dbReference>
<keyword evidence="6 11" id="KW-0808">Transferase</keyword>
<comment type="pathway">
    <text evidence="3 11">Cofactor biosynthesis; molybdopterin biosynthesis.</text>
</comment>
<dbReference type="FunFam" id="3.40.980.10:FF:000004">
    <property type="entry name" value="Molybdopterin molybdenumtransferase"/>
    <property type="match status" value="1"/>
</dbReference>
<dbReference type="Pfam" id="PF03454">
    <property type="entry name" value="MoeA_C"/>
    <property type="match status" value="1"/>
</dbReference>
<comment type="catalytic activity">
    <reaction evidence="10">
        <text>adenylyl-molybdopterin + molybdate = Mo-molybdopterin + AMP + H(+)</text>
        <dbReference type="Rhea" id="RHEA:35047"/>
        <dbReference type="ChEBI" id="CHEBI:15378"/>
        <dbReference type="ChEBI" id="CHEBI:36264"/>
        <dbReference type="ChEBI" id="CHEBI:62727"/>
        <dbReference type="ChEBI" id="CHEBI:71302"/>
        <dbReference type="ChEBI" id="CHEBI:456215"/>
        <dbReference type="EC" id="2.10.1.1"/>
    </reaction>
</comment>
<evidence type="ECO:0000256" key="1">
    <source>
        <dbReference type="ARBA" id="ARBA00001946"/>
    </source>
</evidence>
<evidence type="ECO:0000256" key="7">
    <source>
        <dbReference type="ARBA" id="ARBA00022723"/>
    </source>
</evidence>
<dbReference type="SUPFAM" id="SSF53218">
    <property type="entry name" value="Molybdenum cofactor biosynthesis proteins"/>
    <property type="match status" value="1"/>
</dbReference>
<dbReference type="InterPro" id="IPR036688">
    <property type="entry name" value="MoeA_C_domain_IV_sf"/>
</dbReference>
<organism evidence="13 14">
    <name type="scientific">Pacificimonas flava</name>
    <dbReference type="NCBI Taxonomy" id="1234595"/>
    <lineage>
        <taxon>Bacteria</taxon>
        <taxon>Pseudomonadati</taxon>
        <taxon>Pseudomonadota</taxon>
        <taxon>Alphaproteobacteria</taxon>
        <taxon>Sphingomonadales</taxon>
        <taxon>Sphingosinicellaceae</taxon>
        <taxon>Pacificimonas</taxon>
    </lineage>
</organism>
<protein>
    <recommendedName>
        <fullName evidence="11">Molybdopterin molybdenumtransferase</fullName>
        <ecNumber evidence="11">2.10.1.1</ecNumber>
    </recommendedName>
</protein>
<keyword evidence="9 11" id="KW-0501">Molybdenum cofactor biosynthesis</keyword>
<gene>
    <name evidence="13" type="ORF">B5C34_11960</name>
</gene>
<dbReference type="Gene3D" id="2.170.190.11">
    <property type="entry name" value="Molybdopterin biosynthesis moea protein, domain 3"/>
    <property type="match status" value="1"/>
</dbReference>
<dbReference type="RefSeq" id="WP_088712801.1">
    <property type="nucleotide sequence ID" value="NZ_NFZT01000001.1"/>
</dbReference>
<keyword evidence="7 11" id="KW-0479">Metal-binding</keyword>
<dbReference type="Gene3D" id="3.40.980.10">
    <property type="entry name" value="MoaB/Mog-like domain"/>
    <property type="match status" value="1"/>
</dbReference>
<accession>A0A219B7E6</accession>
<feature type="domain" description="MoaB/Mog" evidence="12">
    <location>
        <begin position="174"/>
        <end position="311"/>
    </location>
</feature>
<dbReference type="OrthoDB" id="9804758at2"/>
<evidence type="ECO:0000256" key="9">
    <source>
        <dbReference type="ARBA" id="ARBA00023150"/>
    </source>
</evidence>
<evidence type="ECO:0000313" key="13">
    <source>
        <dbReference type="EMBL" id="OWV34104.1"/>
    </source>
</evidence>
<comment type="similarity">
    <text evidence="4 11">Belongs to the MoeA family.</text>
</comment>
<dbReference type="InterPro" id="IPR005111">
    <property type="entry name" value="MoeA_C_domain_IV"/>
</dbReference>
<reference evidence="14" key="1">
    <citation type="submission" date="2017-05" db="EMBL/GenBank/DDBJ databases">
        <authorList>
            <person name="Lin X."/>
        </authorList>
    </citation>
    <scope>NUCLEOTIDE SEQUENCE [LARGE SCALE GENOMIC DNA]</scope>
    <source>
        <strain evidence="14">JLT2012</strain>
    </source>
</reference>
<dbReference type="NCBIfam" id="NF045515">
    <property type="entry name" value="Glp_gephyrin"/>
    <property type="match status" value="1"/>
</dbReference>
<dbReference type="Gene3D" id="3.90.105.10">
    <property type="entry name" value="Molybdopterin biosynthesis moea protein, domain 2"/>
    <property type="match status" value="1"/>
</dbReference>
<dbReference type="SUPFAM" id="SSF63867">
    <property type="entry name" value="MoeA C-terminal domain-like"/>
    <property type="match status" value="1"/>
</dbReference>
<dbReference type="InterPro" id="IPR038987">
    <property type="entry name" value="MoeA-like"/>
</dbReference>
<dbReference type="InterPro" id="IPR036425">
    <property type="entry name" value="MoaB/Mog-like_dom_sf"/>
</dbReference>
<dbReference type="Proteomes" id="UP000198462">
    <property type="component" value="Unassembled WGS sequence"/>
</dbReference>
<comment type="function">
    <text evidence="2 11">Catalyzes the insertion of molybdate into adenylated molybdopterin with the concomitant release of AMP.</text>
</comment>
<dbReference type="PANTHER" id="PTHR10192:SF5">
    <property type="entry name" value="GEPHYRIN"/>
    <property type="match status" value="1"/>
</dbReference>
<proteinExistence type="inferred from homology"/>
<dbReference type="FunFam" id="2.170.190.11:FF:000001">
    <property type="entry name" value="Molybdopterin molybdenumtransferase"/>
    <property type="match status" value="1"/>
</dbReference>
<dbReference type="Pfam" id="PF00994">
    <property type="entry name" value="MoCF_biosynth"/>
    <property type="match status" value="1"/>
</dbReference>
<dbReference type="PANTHER" id="PTHR10192">
    <property type="entry name" value="MOLYBDOPTERIN BIOSYNTHESIS PROTEIN"/>
    <property type="match status" value="1"/>
</dbReference>
<evidence type="ECO:0000259" key="12">
    <source>
        <dbReference type="SMART" id="SM00852"/>
    </source>
</evidence>
<evidence type="ECO:0000256" key="8">
    <source>
        <dbReference type="ARBA" id="ARBA00022842"/>
    </source>
</evidence>
<comment type="cofactor">
    <cofactor evidence="1 11">
        <name>Mg(2+)</name>
        <dbReference type="ChEBI" id="CHEBI:18420"/>
    </cofactor>
</comment>
<dbReference type="GO" id="GO:0005829">
    <property type="term" value="C:cytosol"/>
    <property type="evidence" value="ECO:0007669"/>
    <property type="project" value="TreeGrafter"/>
</dbReference>
<evidence type="ECO:0000256" key="4">
    <source>
        <dbReference type="ARBA" id="ARBA00010763"/>
    </source>
</evidence>
<dbReference type="SMART" id="SM00852">
    <property type="entry name" value="MoCF_biosynth"/>
    <property type="match status" value="1"/>
</dbReference>
<dbReference type="GO" id="GO:0046872">
    <property type="term" value="F:metal ion binding"/>
    <property type="evidence" value="ECO:0007669"/>
    <property type="project" value="UniProtKB-UniRule"/>
</dbReference>
<dbReference type="InterPro" id="IPR001453">
    <property type="entry name" value="MoaB/Mog_dom"/>
</dbReference>
<dbReference type="InterPro" id="IPR005110">
    <property type="entry name" value="MoeA_linker/N"/>
</dbReference>
<dbReference type="Gene3D" id="2.40.340.10">
    <property type="entry name" value="MoeA, C-terminal, domain IV"/>
    <property type="match status" value="1"/>
</dbReference>
<dbReference type="EC" id="2.10.1.1" evidence="11"/>
<dbReference type="AlphaFoldDB" id="A0A219B7E6"/>
<dbReference type="Pfam" id="PF03453">
    <property type="entry name" value="MoeA_N"/>
    <property type="match status" value="1"/>
</dbReference>
<keyword evidence="8 11" id="KW-0460">Magnesium</keyword>
<keyword evidence="14" id="KW-1185">Reference proteome</keyword>
<dbReference type="CDD" id="cd00887">
    <property type="entry name" value="MoeA"/>
    <property type="match status" value="1"/>
</dbReference>
<evidence type="ECO:0000256" key="2">
    <source>
        <dbReference type="ARBA" id="ARBA00002901"/>
    </source>
</evidence>
<sequence length="397" mass="41104">MLSYEEARSRILADIDVLESEDVALEVASGRTLARDLVASHDQPPFNASAMDGYAVRWEDLPGPFKLVGESAAGMAFGETVGRAEAVRIFTGAPLPAGADTVLVQEDCTADGTDIRLTGSGPAASGSHIRRRGMDFANADLLISAGTRLTPRHLALAAAGGHGRLAVNRPPRVALIANGDELVLPGTALSPGQITASSSPMIAASLRHAGADVDDFGIVADEATELKTALLKASAYDIVVTMGGASVGDHDHMHSAMEAAGAERDFWRVAIRPGKPLIHGRIGAATLVGLPGNPVSAYVCALLFVAPLIAAFQGQPPGPATTTARLREQLPANGARRDHLRAVVEGGWVRPLATQDSSQLAVFASANALIVREAHAPQAADGDEVEVIPLDSFPAAS</sequence>
<name>A0A219B7E6_9SPHN</name>
<evidence type="ECO:0000313" key="14">
    <source>
        <dbReference type="Proteomes" id="UP000198462"/>
    </source>
</evidence>
<comment type="caution">
    <text evidence="13">The sequence shown here is derived from an EMBL/GenBank/DDBJ whole genome shotgun (WGS) entry which is preliminary data.</text>
</comment>
<dbReference type="EMBL" id="NFZT01000001">
    <property type="protein sequence ID" value="OWV34104.1"/>
    <property type="molecule type" value="Genomic_DNA"/>
</dbReference>
<dbReference type="UniPathway" id="UPA00344"/>
<dbReference type="GO" id="GO:0006777">
    <property type="term" value="P:Mo-molybdopterin cofactor biosynthetic process"/>
    <property type="evidence" value="ECO:0007669"/>
    <property type="project" value="UniProtKB-UniRule"/>
</dbReference>
<dbReference type="InterPro" id="IPR036135">
    <property type="entry name" value="MoeA_linker/N_sf"/>
</dbReference>
<evidence type="ECO:0000256" key="3">
    <source>
        <dbReference type="ARBA" id="ARBA00005046"/>
    </source>
</evidence>
<evidence type="ECO:0000256" key="10">
    <source>
        <dbReference type="ARBA" id="ARBA00047317"/>
    </source>
</evidence>
<evidence type="ECO:0000256" key="5">
    <source>
        <dbReference type="ARBA" id="ARBA00022505"/>
    </source>
</evidence>
<dbReference type="NCBIfam" id="TIGR00177">
    <property type="entry name" value="molyb_syn"/>
    <property type="match status" value="1"/>
</dbReference>